<dbReference type="Proteomes" id="UP000001593">
    <property type="component" value="Unassembled WGS sequence"/>
</dbReference>
<feature type="repeat" description="WD" evidence="3">
    <location>
        <begin position="56"/>
        <end position="100"/>
    </location>
</feature>
<dbReference type="OMA" id="GEMAGHM"/>
<evidence type="ECO:0000256" key="2">
    <source>
        <dbReference type="ARBA" id="ARBA00022737"/>
    </source>
</evidence>
<keyword evidence="1 3" id="KW-0853">WD repeat</keyword>
<evidence type="ECO:0008006" key="6">
    <source>
        <dbReference type="Google" id="ProtNLM"/>
    </source>
</evidence>
<gene>
    <name evidence="4" type="ORF">NEMVEDRAFT_v1g211919</name>
</gene>
<dbReference type="InParanoid" id="A7SGG7"/>
<reference evidence="4 5" key="1">
    <citation type="journal article" date="2007" name="Science">
        <title>Sea anemone genome reveals ancestral eumetazoan gene repertoire and genomic organization.</title>
        <authorList>
            <person name="Putnam N.H."/>
            <person name="Srivastava M."/>
            <person name="Hellsten U."/>
            <person name="Dirks B."/>
            <person name="Chapman J."/>
            <person name="Salamov A."/>
            <person name="Terry A."/>
            <person name="Shapiro H."/>
            <person name="Lindquist E."/>
            <person name="Kapitonov V.V."/>
            <person name="Jurka J."/>
            <person name="Genikhovich G."/>
            <person name="Grigoriev I.V."/>
            <person name="Lucas S.M."/>
            <person name="Steele R.E."/>
            <person name="Finnerty J.R."/>
            <person name="Technau U."/>
            <person name="Martindale M.Q."/>
            <person name="Rokhsar D.S."/>
        </authorList>
    </citation>
    <scope>NUCLEOTIDE SEQUENCE [LARGE SCALE GENOMIC DNA]</scope>
    <source>
        <strain evidence="5">CH2 X CH6</strain>
    </source>
</reference>
<dbReference type="PROSITE" id="PS00678">
    <property type="entry name" value="WD_REPEATS_1"/>
    <property type="match status" value="2"/>
</dbReference>
<dbReference type="PhylomeDB" id="A7SGG7"/>
<keyword evidence="2" id="KW-0677">Repeat</keyword>
<feature type="repeat" description="WD" evidence="3">
    <location>
        <begin position="101"/>
        <end position="143"/>
    </location>
</feature>
<dbReference type="STRING" id="45351.A7SGG7"/>
<dbReference type="SUPFAM" id="SSF50978">
    <property type="entry name" value="WD40 repeat-like"/>
    <property type="match status" value="1"/>
</dbReference>
<dbReference type="InterPro" id="IPR019775">
    <property type="entry name" value="WD40_repeat_CS"/>
</dbReference>
<evidence type="ECO:0000256" key="3">
    <source>
        <dbReference type="PROSITE-ProRule" id="PRU00221"/>
    </source>
</evidence>
<evidence type="ECO:0000313" key="4">
    <source>
        <dbReference type="EMBL" id="EDO37184.1"/>
    </source>
</evidence>
<dbReference type="PANTHER" id="PTHR46362:SF1">
    <property type="entry name" value="GEM-ASSOCIATED PROTEIN 5"/>
    <property type="match status" value="1"/>
</dbReference>
<dbReference type="InterPro" id="IPR052640">
    <property type="entry name" value="Gemin-5"/>
</dbReference>
<organism evidence="4 5">
    <name type="scientific">Nematostella vectensis</name>
    <name type="common">Starlet sea anemone</name>
    <dbReference type="NCBI Taxonomy" id="45351"/>
    <lineage>
        <taxon>Eukaryota</taxon>
        <taxon>Metazoa</taxon>
        <taxon>Cnidaria</taxon>
        <taxon>Anthozoa</taxon>
        <taxon>Hexacorallia</taxon>
        <taxon>Actiniaria</taxon>
        <taxon>Edwardsiidae</taxon>
        <taxon>Nematostella</taxon>
    </lineage>
</organism>
<dbReference type="InterPro" id="IPR001680">
    <property type="entry name" value="WD40_rpt"/>
</dbReference>
<evidence type="ECO:0000256" key="1">
    <source>
        <dbReference type="ARBA" id="ARBA00022574"/>
    </source>
</evidence>
<dbReference type="EMBL" id="DS469652">
    <property type="protein sequence ID" value="EDO37184.1"/>
    <property type="molecule type" value="Genomic_DNA"/>
</dbReference>
<dbReference type="AlphaFoldDB" id="A7SGG7"/>
<dbReference type="SMART" id="SM00320">
    <property type="entry name" value="WD40"/>
    <property type="match status" value="4"/>
</dbReference>
<dbReference type="InterPro" id="IPR015943">
    <property type="entry name" value="WD40/YVTN_repeat-like_dom_sf"/>
</dbReference>
<feature type="repeat" description="WD" evidence="3">
    <location>
        <begin position="187"/>
        <end position="228"/>
    </location>
</feature>
<dbReference type="InterPro" id="IPR020472">
    <property type="entry name" value="WD40_PAC1"/>
</dbReference>
<proteinExistence type="predicted"/>
<dbReference type="eggNOG" id="ENOG502QPYZ">
    <property type="taxonomic scope" value="Eukaryota"/>
</dbReference>
<dbReference type="HOGENOM" id="CLU_848106_0_0_1"/>
<dbReference type="PROSITE" id="PS50294">
    <property type="entry name" value="WD_REPEATS_REGION"/>
    <property type="match status" value="2"/>
</dbReference>
<dbReference type="InterPro" id="IPR036322">
    <property type="entry name" value="WD40_repeat_dom_sf"/>
</dbReference>
<keyword evidence="5" id="KW-1185">Reference proteome</keyword>
<dbReference type="PRINTS" id="PR00320">
    <property type="entry name" value="GPROTEINBRPT"/>
</dbReference>
<dbReference type="Pfam" id="PF00400">
    <property type="entry name" value="WD40"/>
    <property type="match status" value="2"/>
</dbReference>
<name>A7SGG7_NEMVE</name>
<accession>A7SGG7</accession>
<sequence>MADTSDLTNYVLPASPNWYCSTGTDFSITGLYGFAAKKCVYLLDVNGPVPAFRGQFTEHTDRVSSVRFCPHALHPGLCASGADDKTVRLWDVETKGVLANHTTHTAKVTSISWSPQVKDLILSADEKGTVIAWYYNKNTVHSTCPIQEYIFCVESSSVSSQQAAVGGELLLWDLSTPSPKDKVHVFGSGHSRIVFNVSCTPCGTKLMTTSMDRQVILWDVARCQQICTIATLGGYVYAMAISPLDPGTLALGVGDNMIRVWHTTSESAPYDAISLWQGIKSKVMMLAGVADKVKFGFLDATFRHDRHLCPGEMAGHMRYHPTREIDLS</sequence>
<dbReference type="PROSITE" id="PS50082">
    <property type="entry name" value="WD_REPEATS_2"/>
    <property type="match status" value="3"/>
</dbReference>
<dbReference type="Gene3D" id="2.130.10.10">
    <property type="entry name" value="YVTN repeat-like/Quinoprotein amine dehydrogenase"/>
    <property type="match status" value="2"/>
</dbReference>
<dbReference type="PANTHER" id="PTHR46362">
    <property type="entry name" value="GEM-ASSOCIATED PROTEIN 5"/>
    <property type="match status" value="1"/>
</dbReference>
<protein>
    <recommendedName>
        <fullName evidence="6">Guanine nucleotide-binding protein subunit beta-like protein</fullName>
    </recommendedName>
</protein>
<evidence type="ECO:0000313" key="5">
    <source>
        <dbReference type="Proteomes" id="UP000001593"/>
    </source>
</evidence>